<evidence type="ECO:0000313" key="2">
    <source>
        <dbReference type="EMBL" id="CZR63987.1"/>
    </source>
</evidence>
<gene>
    <name evidence="2" type="ORF">PAC_13884</name>
</gene>
<feature type="transmembrane region" description="Helical" evidence="1">
    <location>
        <begin position="25"/>
        <end position="46"/>
    </location>
</feature>
<dbReference type="InterPro" id="IPR052953">
    <property type="entry name" value="Ser-rich/MCO-related"/>
</dbReference>
<organism evidence="2 3">
    <name type="scientific">Phialocephala subalpina</name>
    <dbReference type="NCBI Taxonomy" id="576137"/>
    <lineage>
        <taxon>Eukaryota</taxon>
        <taxon>Fungi</taxon>
        <taxon>Dikarya</taxon>
        <taxon>Ascomycota</taxon>
        <taxon>Pezizomycotina</taxon>
        <taxon>Leotiomycetes</taxon>
        <taxon>Helotiales</taxon>
        <taxon>Mollisiaceae</taxon>
        <taxon>Phialocephala</taxon>
        <taxon>Phialocephala fortinii species complex</taxon>
    </lineage>
</organism>
<dbReference type="AlphaFoldDB" id="A0A1L7XGB0"/>
<evidence type="ECO:0000256" key="1">
    <source>
        <dbReference type="SAM" id="Phobius"/>
    </source>
</evidence>
<name>A0A1L7XGB0_9HELO</name>
<dbReference type="Gene3D" id="2.60.40.420">
    <property type="entry name" value="Cupredoxins - blue copper proteins"/>
    <property type="match status" value="1"/>
</dbReference>
<sequence length="231" mass="23897">MTILAILSLVASTPALYLSCLAHRVAYMLTLLTSLSPAHCSFLILVQTRYIMLTTTTNQTLLFLLTINSTDPIYYYCSQTSQIGHCQAGMVGIINPPCDGNGINSSGSFGNYQSAAKLVTSEGPLPSVIWGGQLVSTYPSGTPTGSPGPTFTGFSASCTTGSNSSSNSTTSTTTSVITSATTSVIQPVSSSGGGSVYGSVSFRHQKLLSLIWQAGSLLGLISAVLLAFLVA</sequence>
<dbReference type="OrthoDB" id="2331100at2759"/>
<accession>A0A1L7XGB0</accession>
<dbReference type="Proteomes" id="UP000184330">
    <property type="component" value="Unassembled WGS sequence"/>
</dbReference>
<dbReference type="EMBL" id="FJOG01000025">
    <property type="protein sequence ID" value="CZR63987.1"/>
    <property type="molecule type" value="Genomic_DNA"/>
</dbReference>
<keyword evidence="1" id="KW-0472">Membrane</keyword>
<keyword evidence="3" id="KW-1185">Reference proteome</keyword>
<feature type="transmembrane region" description="Helical" evidence="1">
    <location>
        <begin position="210"/>
        <end position="230"/>
    </location>
</feature>
<keyword evidence="1" id="KW-1133">Transmembrane helix</keyword>
<reference evidence="2 3" key="1">
    <citation type="submission" date="2016-03" db="EMBL/GenBank/DDBJ databases">
        <authorList>
            <person name="Ploux O."/>
        </authorList>
    </citation>
    <scope>NUCLEOTIDE SEQUENCE [LARGE SCALE GENOMIC DNA]</scope>
    <source>
        <strain evidence="2 3">UAMH 11012</strain>
    </source>
</reference>
<keyword evidence="1" id="KW-0812">Transmembrane</keyword>
<proteinExistence type="predicted"/>
<dbReference type="SUPFAM" id="SSF49503">
    <property type="entry name" value="Cupredoxins"/>
    <property type="match status" value="1"/>
</dbReference>
<evidence type="ECO:0000313" key="3">
    <source>
        <dbReference type="Proteomes" id="UP000184330"/>
    </source>
</evidence>
<dbReference type="PANTHER" id="PTHR34883:SF15">
    <property type="entry name" value="EXTRACELLULAR SERINE-RICH PROTEIN"/>
    <property type="match status" value="1"/>
</dbReference>
<dbReference type="PANTHER" id="PTHR34883">
    <property type="entry name" value="SERINE-RICH PROTEIN, PUTATIVE-RELATED-RELATED"/>
    <property type="match status" value="1"/>
</dbReference>
<dbReference type="InterPro" id="IPR008972">
    <property type="entry name" value="Cupredoxin"/>
</dbReference>
<protein>
    <submittedName>
        <fullName evidence="2">Uncharacterized protein</fullName>
    </submittedName>
</protein>